<proteinExistence type="inferred from homology"/>
<evidence type="ECO:0000256" key="4">
    <source>
        <dbReference type="SAM" id="MobiDB-lite"/>
    </source>
</evidence>
<dbReference type="GO" id="GO:0016779">
    <property type="term" value="F:nucleotidyltransferase activity"/>
    <property type="evidence" value="ECO:0007669"/>
    <property type="project" value="UniProtKB-UniRule"/>
</dbReference>
<comment type="similarity">
    <text evidence="3">Belongs to the CTU2/NCS2 family.</text>
</comment>
<feature type="transmembrane region" description="Helical" evidence="5">
    <location>
        <begin position="602"/>
        <end position="621"/>
    </location>
</feature>
<keyword evidence="2 3" id="KW-0819">tRNA processing</keyword>
<evidence type="ECO:0000256" key="3">
    <source>
        <dbReference type="HAMAP-Rule" id="MF_03054"/>
    </source>
</evidence>
<feature type="transmembrane region" description="Helical" evidence="5">
    <location>
        <begin position="863"/>
        <end position="885"/>
    </location>
</feature>
<keyword evidence="5" id="KW-0472">Membrane</keyword>
<feature type="region of interest" description="Disordered" evidence="4">
    <location>
        <begin position="494"/>
        <end position="532"/>
    </location>
</feature>
<feature type="transmembrane region" description="Helical" evidence="5">
    <location>
        <begin position="627"/>
        <end position="651"/>
    </location>
</feature>
<comment type="caution">
    <text evidence="6">The sequence shown here is derived from an EMBL/GenBank/DDBJ whole genome shotgun (WGS) entry which is preliminary data.</text>
</comment>
<comment type="subcellular location">
    <subcellularLocation>
        <location evidence="3">Cytoplasm</location>
    </subcellularLocation>
</comment>
<name>A0AA39XTR3_9PEZI</name>
<evidence type="ECO:0000313" key="7">
    <source>
        <dbReference type="Proteomes" id="UP001175001"/>
    </source>
</evidence>
<evidence type="ECO:0000256" key="2">
    <source>
        <dbReference type="ARBA" id="ARBA00022694"/>
    </source>
</evidence>
<keyword evidence="5" id="KW-0812">Transmembrane</keyword>
<feature type="compositionally biased region" description="Low complexity" evidence="4">
    <location>
        <begin position="519"/>
        <end position="532"/>
    </location>
</feature>
<dbReference type="Pfam" id="PF10288">
    <property type="entry name" value="CTU2"/>
    <property type="match status" value="1"/>
</dbReference>
<evidence type="ECO:0000256" key="5">
    <source>
        <dbReference type="SAM" id="Phobius"/>
    </source>
</evidence>
<keyword evidence="7" id="KW-1185">Reference proteome</keyword>
<gene>
    <name evidence="6" type="primary">ncs2</name>
    <name evidence="3" type="synonym">CTU2</name>
    <name evidence="3" type="synonym">NCS2</name>
    <name evidence="6" type="ORF">DIS24_g9709</name>
</gene>
<dbReference type="GO" id="GO:0002143">
    <property type="term" value="P:tRNA wobble position uridine thiolation"/>
    <property type="evidence" value="ECO:0007669"/>
    <property type="project" value="TreeGrafter"/>
</dbReference>
<sequence length="946" mass="103420">MPGKHVDSEPSAAGRPCQRCRISEASIIVRSEPLCRDCFMKYVNTKAIKRMESYAYYVKNRSANEERKLLLPVSFGVSSVTLLYLLDEHLKRQTAKSGRTGYALHILFVDTAAVEKDVPEAGMLDKLKEAFPGYEYSSVALADIFESSDAKEVLQEIPEVASAETAGEAGMPQEKLERLVLSLPSATSRSDVITRLKVRIIVKFAQNHGCKGIVWGDSTTKIAEKTLAETAKGRGFSLPWQVSDGMSPFGITFNYPLRDLLKKELVAHAKVTAPPLTDLIHAEKPTQVSASAKNTTIDDLMKQYFESVEQDYPSIVANVVRTSSKLEPATTEDDRCQLCSMPQADTVDSTVDSAWVSSPNVRGTYGLILGCLATSFLSAWIAWHPNFNPGRSRVKLLFERLLWIVAVMAAPEIVLISAWSQRCAARKLREEINELGQRAYDAEDIDTAVRSYEEHLQDKRMSTWKPSNLPRRLSAPVLNASKLSVASLRSFNAFHQPNPSHPSPSIYSHSDSRSETMVSSDSTHSRTSSRGSESTISKTIFSPWTLNDAFLAASGVFTIDSSTFWTTDTLTFTPAGVLDLARAGLLPPTRPSTHTDKSKRDIIAIFLVGIQCLWFMAQFFARLSHQLPVTLLEITTITHLLCTLAIATTWARKPWNAASSTPLLCDHERLTDLAALFAIDPHISHTLNQDKNRLVYPIDITEATEALSNASFSPRTLSHKSKRDSSWQLTEDGHAKVAELHARACRALEHLRRRHRALVIGSPVGQSPPPPSLRFVEPRVVARGRSEWRVEAWDALMGKGGDVSAVVAAAAADDPGYARRAVFAVVAPAAVAAALLGAVVMGVSCASSAGFFPTDVERLLWRVAGLVVIGVAVALVTCGGAWGRWMGAGGVPWKKKAVYAAGGVLGALYVVAKVYVLVEVFASLRAPSEGIYEDVAGARWVPHVGW</sequence>
<dbReference type="Gene3D" id="3.40.50.620">
    <property type="entry name" value="HUPs"/>
    <property type="match status" value="1"/>
</dbReference>
<feature type="transmembrane region" description="Helical" evidence="5">
    <location>
        <begin position="363"/>
        <end position="381"/>
    </location>
</feature>
<dbReference type="SUPFAM" id="SSF52402">
    <property type="entry name" value="Adenine nucleotide alpha hydrolases-like"/>
    <property type="match status" value="1"/>
</dbReference>
<accession>A0AA39XTR3</accession>
<evidence type="ECO:0000313" key="6">
    <source>
        <dbReference type="EMBL" id="KAK0640064.1"/>
    </source>
</evidence>
<dbReference type="GO" id="GO:0032447">
    <property type="term" value="P:protein urmylation"/>
    <property type="evidence" value="ECO:0007669"/>
    <property type="project" value="UniProtKB-UniRule"/>
</dbReference>
<reference evidence="6" key="1">
    <citation type="submission" date="2023-06" db="EMBL/GenBank/DDBJ databases">
        <title>Multi-omics analyses reveal the molecular pathogenesis toolkit of Lasiodiplodia hormozganensis, a cross-kingdom pathogen.</title>
        <authorList>
            <person name="Felix C."/>
            <person name="Meneses R."/>
            <person name="Goncalves M.F.M."/>
            <person name="Tilleman L."/>
            <person name="Duarte A.S."/>
            <person name="Jorrin-Novo J.V."/>
            <person name="Van De Peer Y."/>
            <person name="Deforce D."/>
            <person name="Van Nieuwerburgh F."/>
            <person name="Esteves A.C."/>
            <person name="Alves A."/>
        </authorList>
    </citation>
    <scope>NUCLEOTIDE SEQUENCE</scope>
    <source>
        <strain evidence="6">CBS 339.90</strain>
    </source>
</reference>
<dbReference type="EMBL" id="JAUJDW010000090">
    <property type="protein sequence ID" value="KAK0640064.1"/>
    <property type="molecule type" value="Genomic_DNA"/>
</dbReference>
<dbReference type="AlphaFoldDB" id="A0AA39XTR3"/>
<dbReference type="InterPro" id="IPR014729">
    <property type="entry name" value="Rossmann-like_a/b/a_fold"/>
</dbReference>
<evidence type="ECO:0000256" key="1">
    <source>
        <dbReference type="ARBA" id="ARBA00022490"/>
    </source>
</evidence>
<dbReference type="GO" id="GO:0016783">
    <property type="term" value="F:sulfurtransferase activity"/>
    <property type="evidence" value="ECO:0007669"/>
    <property type="project" value="TreeGrafter"/>
</dbReference>
<dbReference type="InterPro" id="IPR019407">
    <property type="entry name" value="CTU2"/>
</dbReference>
<dbReference type="Proteomes" id="UP001175001">
    <property type="component" value="Unassembled WGS sequence"/>
</dbReference>
<dbReference type="GO" id="GO:0005829">
    <property type="term" value="C:cytosol"/>
    <property type="evidence" value="ECO:0007669"/>
    <property type="project" value="TreeGrafter"/>
</dbReference>
<feature type="transmembrane region" description="Helical" evidence="5">
    <location>
        <begin position="897"/>
        <end position="918"/>
    </location>
</feature>
<feature type="transmembrane region" description="Helical" evidence="5">
    <location>
        <begin position="401"/>
        <end position="419"/>
    </location>
</feature>
<keyword evidence="5" id="KW-1133">Transmembrane helix</keyword>
<keyword evidence="1 3" id="KW-0963">Cytoplasm</keyword>
<organism evidence="6 7">
    <name type="scientific">Lasiodiplodia hormozganensis</name>
    <dbReference type="NCBI Taxonomy" id="869390"/>
    <lineage>
        <taxon>Eukaryota</taxon>
        <taxon>Fungi</taxon>
        <taxon>Dikarya</taxon>
        <taxon>Ascomycota</taxon>
        <taxon>Pezizomycotina</taxon>
        <taxon>Dothideomycetes</taxon>
        <taxon>Dothideomycetes incertae sedis</taxon>
        <taxon>Botryosphaeriales</taxon>
        <taxon>Botryosphaeriaceae</taxon>
        <taxon>Lasiodiplodia</taxon>
    </lineage>
</organism>
<dbReference type="PANTHER" id="PTHR20882:SF14">
    <property type="entry name" value="CYTOPLASMIC TRNA 2-THIOLATION PROTEIN 2"/>
    <property type="match status" value="1"/>
</dbReference>
<dbReference type="PANTHER" id="PTHR20882">
    <property type="entry name" value="CYTOPLASMIC TRNA 2-THIOLATION PROTEIN 2"/>
    <property type="match status" value="1"/>
</dbReference>
<comment type="function">
    <text evidence="3">Plays a central role in 2-thiolation of mcm(5)S(2)U at tRNA wobble positions of tRNA(Lys), tRNA(Glu) and tRNA(Gln). May act by forming a heterodimer with NCS6 that ligates sulfur from thiocarboxylated URM1 onto the uridine of tRNAs at wobble position. Prior mcm(5) tRNA modification by the elongator complex is required for 2-thiolation. May also be involved in protein urmylation.</text>
</comment>
<dbReference type="HAMAP" id="MF_03054">
    <property type="entry name" value="CTU2"/>
    <property type="match status" value="1"/>
</dbReference>
<protein>
    <recommendedName>
        <fullName evidence="3">Cytoplasmic tRNA 2-thiolation protein 2</fullName>
    </recommendedName>
</protein>
<feature type="transmembrane region" description="Helical" evidence="5">
    <location>
        <begin position="69"/>
        <end position="86"/>
    </location>
</feature>
<dbReference type="GO" id="GO:0000049">
    <property type="term" value="F:tRNA binding"/>
    <property type="evidence" value="ECO:0007669"/>
    <property type="project" value="InterPro"/>
</dbReference>
<comment type="pathway">
    <text evidence="3">tRNA modification; 5-methoxycarbonylmethyl-2-thiouridine-tRNA biosynthesis.</text>
</comment>
<feature type="transmembrane region" description="Helical" evidence="5">
    <location>
        <begin position="821"/>
        <end position="843"/>
    </location>
</feature>